<dbReference type="Proteomes" id="UP001230328">
    <property type="component" value="Unassembled WGS sequence"/>
</dbReference>
<sequence length="132" mass="13748">MALFHEIGKPKRVGVQCDGGQRRPLGAEAADEFGGQVLGFGRRAAVARDQQLAACGQSFGEETAPSWLRPVSSRGNAAMSALKSPAADSVLTNDQKAVALDVRTTPPLRSAMAIRAFCASLSFGAASSIARM</sequence>
<gene>
    <name evidence="1" type="ORF">QF035_009135</name>
</gene>
<accession>A0ABU0T795</accession>
<dbReference type="EMBL" id="JAUSZI010000002">
    <property type="protein sequence ID" value="MDQ1031553.1"/>
    <property type="molecule type" value="Genomic_DNA"/>
</dbReference>
<protein>
    <submittedName>
        <fullName evidence="1">Uncharacterized protein</fullName>
    </submittedName>
</protein>
<organism evidence="1 2">
    <name type="scientific">Streptomyces umbrinus</name>
    <dbReference type="NCBI Taxonomy" id="67370"/>
    <lineage>
        <taxon>Bacteria</taxon>
        <taxon>Bacillati</taxon>
        <taxon>Actinomycetota</taxon>
        <taxon>Actinomycetes</taxon>
        <taxon>Kitasatosporales</taxon>
        <taxon>Streptomycetaceae</taxon>
        <taxon>Streptomyces</taxon>
        <taxon>Streptomyces phaeochromogenes group</taxon>
    </lineage>
</organism>
<evidence type="ECO:0000313" key="1">
    <source>
        <dbReference type="EMBL" id="MDQ1031553.1"/>
    </source>
</evidence>
<keyword evidence="2" id="KW-1185">Reference proteome</keyword>
<evidence type="ECO:0000313" key="2">
    <source>
        <dbReference type="Proteomes" id="UP001230328"/>
    </source>
</evidence>
<proteinExistence type="predicted"/>
<reference evidence="1 2" key="1">
    <citation type="submission" date="2023-07" db="EMBL/GenBank/DDBJ databases">
        <title>Comparative genomics of wheat-associated soil bacteria to identify genetic determinants of phenazine resistance.</title>
        <authorList>
            <person name="Mouncey N."/>
        </authorList>
    </citation>
    <scope>NUCLEOTIDE SEQUENCE [LARGE SCALE GENOMIC DNA]</scope>
    <source>
        <strain evidence="1 2">V2I4</strain>
    </source>
</reference>
<comment type="caution">
    <text evidence="1">The sequence shown here is derived from an EMBL/GenBank/DDBJ whole genome shotgun (WGS) entry which is preliminary data.</text>
</comment>
<name>A0ABU0T795_9ACTN</name>